<dbReference type="OrthoDB" id="59470at2759"/>
<dbReference type="PANTHER" id="PTHR47703">
    <property type="entry name" value="D-AMINOACID AMINOTRANSFERASE-LIKE PLP-DEPENDENT ENZYMES SUPERFAMILY PROTEIN"/>
    <property type="match status" value="1"/>
</dbReference>
<dbReference type="InterPro" id="IPR001544">
    <property type="entry name" value="Aminotrans_IV"/>
</dbReference>
<dbReference type="GO" id="GO:0003824">
    <property type="term" value="F:catalytic activity"/>
    <property type="evidence" value="ECO:0007669"/>
    <property type="project" value="InterPro"/>
</dbReference>
<dbReference type="AlphaFoldDB" id="A0A8K0DU48"/>
<dbReference type="EMBL" id="VOIH02000011">
    <property type="protein sequence ID" value="KAF3433845.1"/>
    <property type="molecule type" value="Genomic_DNA"/>
</dbReference>
<evidence type="ECO:0000313" key="1">
    <source>
        <dbReference type="EMBL" id="KAF3433845.1"/>
    </source>
</evidence>
<keyword evidence="2" id="KW-1185">Reference proteome</keyword>
<dbReference type="InterPro" id="IPR036038">
    <property type="entry name" value="Aminotransferase-like"/>
</dbReference>
<dbReference type="Pfam" id="PF01063">
    <property type="entry name" value="Aminotran_4"/>
    <property type="match status" value="1"/>
</dbReference>
<protein>
    <submittedName>
        <fullName evidence="1">Uncharacterized protein</fullName>
    </submittedName>
</protein>
<dbReference type="SUPFAM" id="SSF56752">
    <property type="entry name" value="D-aminoacid aminotransferase-like PLP-dependent enzymes"/>
    <property type="match status" value="1"/>
</dbReference>
<dbReference type="Proteomes" id="UP000796880">
    <property type="component" value="Unassembled WGS sequence"/>
</dbReference>
<dbReference type="Gene3D" id="3.20.10.10">
    <property type="entry name" value="D-amino Acid Aminotransferase, subunit A, domain 2"/>
    <property type="match status" value="1"/>
</dbReference>
<sequence length="388" mass="42889">MSSSRFLFSNGVVSHASEIPPFTTVLEAHPGAYTTTRSHNNASFLLFWERHMKRLCDSIRILSSSKPQLLFGPKNSSHQFTSLPMKSMTWESVVRGLVHDSMSKVLGIALKERGDGEELSITALVSGNLEKLSESEILGEEQVCKALDVHVYAGAYVPPVFGIGGNGASLAVVGRGREVAAAKHSDWVRARKPLEKLRPPSATELLLSNDGDHILEGSVSNFFVVCRKDKIEAKGKYLDNPDSINCFEVQTAPVSDSVLPGIIRQLIIEVCLSKGIPFREVAPSWSEHEVWEEAFISNSLRLLQHVETICAPSSWDSLHLKPLKEISWNNKQFKEGPGLITTMIQKEVMERAVLEDPHNCAIYLCKKPNNLPAFMDSVFASEVMHGQA</sequence>
<evidence type="ECO:0000313" key="2">
    <source>
        <dbReference type="Proteomes" id="UP000796880"/>
    </source>
</evidence>
<name>A0A8K0DU48_9ROSA</name>
<dbReference type="InterPro" id="IPR043132">
    <property type="entry name" value="BCAT-like_C"/>
</dbReference>
<comment type="caution">
    <text evidence="1">The sequence shown here is derived from an EMBL/GenBank/DDBJ whole genome shotgun (WGS) entry which is preliminary data.</text>
</comment>
<gene>
    <name evidence="1" type="ORF">FNV43_RR24948</name>
</gene>
<proteinExistence type="predicted"/>
<reference evidence="1" key="1">
    <citation type="submission" date="2020-03" db="EMBL/GenBank/DDBJ databases">
        <title>A high-quality chromosome-level genome assembly of a woody plant with both climbing and erect habits, Rhamnella rubrinervis.</title>
        <authorList>
            <person name="Lu Z."/>
            <person name="Yang Y."/>
            <person name="Zhu X."/>
            <person name="Sun Y."/>
        </authorList>
    </citation>
    <scope>NUCLEOTIDE SEQUENCE</scope>
    <source>
        <strain evidence="1">BYM</strain>
        <tissue evidence="1">Leaf</tissue>
    </source>
</reference>
<dbReference type="CDD" id="cd00449">
    <property type="entry name" value="PLPDE_IV"/>
    <property type="match status" value="1"/>
</dbReference>
<dbReference type="PANTHER" id="PTHR47703:SF2">
    <property type="entry name" value="D-AMINOACID AMINOTRANSFERASE-LIKE PLP-DEPENDENT ENZYMES SUPERFAMILY PROTEIN"/>
    <property type="match status" value="1"/>
</dbReference>
<organism evidence="1 2">
    <name type="scientific">Rhamnella rubrinervis</name>
    <dbReference type="NCBI Taxonomy" id="2594499"/>
    <lineage>
        <taxon>Eukaryota</taxon>
        <taxon>Viridiplantae</taxon>
        <taxon>Streptophyta</taxon>
        <taxon>Embryophyta</taxon>
        <taxon>Tracheophyta</taxon>
        <taxon>Spermatophyta</taxon>
        <taxon>Magnoliopsida</taxon>
        <taxon>eudicotyledons</taxon>
        <taxon>Gunneridae</taxon>
        <taxon>Pentapetalae</taxon>
        <taxon>rosids</taxon>
        <taxon>fabids</taxon>
        <taxon>Rosales</taxon>
        <taxon>Rhamnaceae</taxon>
        <taxon>rhamnoid group</taxon>
        <taxon>Rhamneae</taxon>
        <taxon>Rhamnella</taxon>
    </lineage>
</organism>
<accession>A0A8K0DU48</accession>